<dbReference type="SMART" id="SM01111">
    <property type="entry name" value="CVNH"/>
    <property type="match status" value="1"/>
</dbReference>
<proteinExistence type="predicted"/>
<organism evidence="2 3">
    <name type="scientific">Mycena albidolilacea</name>
    <dbReference type="NCBI Taxonomy" id="1033008"/>
    <lineage>
        <taxon>Eukaryota</taxon>
        <taxon>Fungi</taxon>
        <taxon>Dikarya</taxon>
        <taxon>Basidiomycota</taxon>
        <taxon>Agaricomycotina</taxon>
        <taxon>Agaricomycetes</taxon>
        <taxon>Agaricomycetidae</taxon>
        <taxon>Agaricales</taxon>
        <taxon>Marasmiineae</taxon>
        <taxon>Mycenaceae</taxon>
        <taxon>Mycena</taxon>
    </lineage>
</organism>
<dbReference type="Pfam" id="PF08881">
    <property type="entry name" value="CVNH"/>
    <property type="match status" value="1"/>
</dbReference>
<keyword evidence="3" id="KW-1185">Reference proteome</keyword>
<dbReference type="Proteomes" id="UP001218218">
    <property type="component" value="Unassembled WGS sequence"/>
</dbReference>
<evidence type="ECO:0000313" key="3">
    <source>
        <dbReference type="Proteomes" id="UP001218218"/>
    </source>
</evidence>
<dbReference type="Gene3D" id="2.30.60.10">
    <property type="entry name" value="Cyanovirin-N"/>
    <property type="match status" value="1"/>
</dbReference>
<sequence length="363" mass="39576">MSESISEPLGICYGDYPFPFSGQLTYAKRAIDSAQLPRLNEPSQVDWDTHPGRWKFTPKFNQPDMMRIESPSSLRAKVRSVMNTPLFYSGGVGYTRQHGHILRSQKYSSWSRVELRICWFVRESEYSHGSSGFYGLGYGMRDRTNPYTVAYRIRSFHSSAIGLVCGPHASRTVPTTVEMTLEGYTGQYGLPHGTVTVFRMLQLRWGSERVKSRPIWLNGTSMFEPRGQQYPQRPAAQDSAGAVAGHCILSAPLEKSVVTRVIDDGFSDVCHGNAVTSNGVLTSTWATTGSGDIPASLSLDSCIGNINGQLTPGGSGFTASCTNIGLVNPNGPGVILIIAGFNLDFLVGDDDGVLSCNPGNFHQ</sequence>
<dbReference type="InterPro" id="IPR036673">
    <property type="entry name" value="Cyanovirin-N_sf"/>
</dbReference>
<reference evidence="2" key="1">
    <citation type="submission" date="2023-03" db="EMBL/GenBank/DDBJ databases">
        <title>Massive genome expansion in bonnet fungi (Mycena s.s.) driven by repeated elements and novel gene families across ecological guilds.</title>
        <authorList>
            <consortium name="Lawrence Berkeley National Laboratory"/>
            <person name="Harder C.B."/>
            <person name="Miyauchi S."/>
            <person name="Viragh M."/>
            <person name="Kuo A."/>
            <person name="Thoen E."/>
            <person name="Andreopoulos B."/>
            <person name="Lu D."/>
            <person name="Skrede I."/>
            <person name="Drula E."/>
            <person name="Henrissat B."/>
            <person name="Morin E."/>
            <person name="Kohler A."/>
            <person name="Barry K."/>
            <person name="LaButti K."/>
            <person name="Morin E."/>
            <person name="Salamov A."/>
            <person name="Lipzen A."/>
            <person name="Mereny Z."/>
            <person name="Hegedus B."/>
            <person name="Baldrian P."/>
            <person name="Stursova M."/>
            <person name="Weitz H."/>
            <person name="Taylor A."/>
            <person name="Grigoriev I.V."/>
            <person name="Nagy L.G."/>
            <person name="Martin F."/>
            <person name="Kauserud H."/>
        </authorList>
    </citation>
    <scope>NUCLEOTIDE SEQUENCE</scope>
    <source>
        <strain evidence="2">CBHHK002</strain>
    </source>
</reference>
<dbReference type="SUPFAM" id="SSF51322">
    <property type="entry name" value="Cyanovirin-N"/>
    <property type="match status" value="1"/>
</dbReference>
<accession>A0AAD7EIS8</accession>
<gene>
    <name evidence="2" type="ORF">DFH08DRAFT_816430</name>
</gene>
<evidence type="ECO:0000313" key="2">
    <source>
        <dbReference type="EMBL" id="KAJ7327589.1"/>
    </source>
</evidence>
<dbReference type="AlphaFoldDB" id="A0AAD7EIS8"/>
<dbReference type="EMBL" id="JARIHO010000041">
    <property type="protein sequence ID" value="KAJ7327589.1"/>
    <property type="molecule type" value="Genomic_DNA"/>
</dbReference>
<dbReference type="InterPro" id="IPR011058">
    <property type="entry name" value="Cyanovirin-N"/>
</dbReference>
<protein>
    <recommendedName>
        <fullName evidence="1">Cyanovirin-N domain-containing protein</fullName>
    </recommendedName>
</protein>
<name>A0AAD7EIS8_9AGAR</name>
<evidence type="ECO:0000259" key="1">
    <source>
        <dbReference type="SMART" id="SM01111"/>
    </source>
</evidence>
<comment type="caution">
    <text evidence="2">The sequence shown here is derived from an EMBL/GenBank/DDBJ whole genome shotgun (WGS) entry which is preliminary data.</text>
</comment>
<feature type="domain" description="Cyanovirin-N" evidence="1">
    <location>
        <begin position="265"/>
        <end position="356"/>
    </location>
</feature>